<name>A0A7U3YLL6_DESPD</name>
<keyword evidence="6 10" id="KW-0032">Aminotransferase</keyword>
<dbReference type="InterPro" id="IPR005855">
    <property type="entry name" value="GFAT"/>
</dbReference>
<dbReference type="GO" id="GO:0005829">
    <property type="term" value="C:cytosol"/>
    <property type="evidence" value="ECO:0007669"/>
    <property type="project" value="TreeGrafter"/>
</dbReference>
<evidence type="ECO:0000256" key="5">
    <source>
        <dbReference type="ARBA" id="ARBA00022490"/>
    </source>
</evidence>
<evidence type="ECO:0000256" key="1">
    <source>
        <dbReference type="ARBA" id="ARBA00001031"/>
    </source>
</evidence>
<evidence type="ECO:0000256" key="3">
    <source>
        <dbReference type="ARBA" id="ARBA00012916"/>
    </source>
</evidence>
<dbReference type="GO" id="GO:0006002">
    <property type="term" value="P:fructose 6-phosphate metabolic process"/>
    <property type="evidence" value="ECO:0007669"/>
    <property type="project" value="TreeGrafter"/>
</dbReference>
<gene>
    <name evidence="10" type="primary">glmS</name>
    <name evidence="13" type="ordered locus">Despr_1319</name>
</gene>
<dbReference type="GO" id="GO:0004360">
    <property type="term" value="F:glutamine-fructose-6-phosphate transaminase (isomerizing) activity"/>
    <property type="evidence" value="ECO:0007669"/>
    <property type="project" value="UniProtKB-UniRule"/>
</dbReference>
<dbReference type="SUPFAM" id="SSF53697">
    <property type="entry name" value="SIS domain"/>
    <property type="match status" value="1"/>
</dbReference>
<dbReference type="SUPFAM" id="SSF56235">
    <property type="entry name" value="N-terminal nucleophile aminohydrolases (Ntn hydrolases)"/>
    <property type="match status" value="1"/>
</dbReference>
<dbReference type="PANTHER" id="PTHR10937">
    <property type="entry name" value="GLUCOSAMINE--FRUCTOSE-6-PHOSPHATE AMINOTRANSFERASE, ISOMERIZING"/>
    <property type="match status" value="1"/>
</dbReference>
<comment type="subcellular location">
    <subcellularLocation>
        <location evidence="2 10">Cytoplasm</location>
    </subcellularLocation>
</comment>
<keyword evidence="7 10" id="KW-0808">Transferase</keyword>
<evidence type="ECO:0000313" key="13">
    <source>
        <dbReference type="EMBL" id="ADW17483.1"/>
    </source>
</evidence>
<dbReference type="InterPro" id="IPR046348">
    <property type="entry name" value="SIS_dom_sf"/>
</dbReference>
<dbReference type="NCBIfam" id="TIGR01135">
    <property type="entry name" value="glmS"/>
    <property type="match status" value="1"/>
</dbReference>
<dbReference type="PANTHER" id="PTHR10937:SF0">
    <property type="entry name" value="GLUTAMINE--FRUCTOSE-6-PHOSPHATE TRANSAMINASE (ISOMERIZING)"/>
    <property type="match status" value="1"/>
</dbReference>
<dbReference type="CDD" id="cd05008">
    <property type="entry name" value="SIS_GlmS_GlmD_1"/>
    <property type="match status" value="1"/>
</dbReference>
<keyword evidence="14" id="KW-1185">Reference proteome</keyword>
<dbReference type="GO" id="GO:0006047">
    <property type="term" value="P:UDP-N-acetylglucosamine metabolic process"/>
    <property type="evidence" value="ECO:0007669"/>
    <property type="project" value="TreeGrafter"/>
</dbReference>
<feature type="active site" description="Nucleophile; for GATase activity" evidence="10">
    <location>
        <position position="2"/>
    </location>
</feature>
<feature type="initiator methionine" description="Removed" evidence="10">
    <location>
        <position position="1"/>
    </location>
</feature>
<dbReference type="GO" id="GO:0006487">
    <property type="term" value="P:protein N-linked glycosylation"/>
    <property type="evidence" value="ECO:0007669"/>
    <property type="project" value="TreeGrafter"/>
</dbReference>
<sequence length="613" mass="66984">MCGIVGYVGNRRVVPILLEGLRRLEYRGYDSAGLVYHFANRLVRHRAKGKLANLEAVVDEQIGVASGTGLGHTRWATHGAPTENNAHPHTDCTGELVVVHNGIIENYSALKNELTAKGHVFTSETDTEVLAHLIEDCLKGDLVAAVRAALTRVEGSYAIGVLWAKEPELLVAARNHSPLVMGVTNDSCHIASDIPALLPYTREVIFLDDREMAVLRKGGAYTILSIDDGCPLDKTLSVIDWNASMAEKAGYRHFMLKEIFEQPQAILNTVSGRIVPDTGVVDLPEIGLDPTIVERIERIALVACGTSWHAALIAKYWIEKWAGIPVEVDIASEFRYRRLLVNERVLTIAISQSGETADTLAGIRRAAQLGSRVVTVCNVVGSTMTREADGVIYTHAGPEIGVASTKAFTCQLAALFLLTIYLGQIRKTIDPLVQKKLGAALLECAEVIGTELPRLQAEISTLIERYYEAKDFLFVGRGLNFPVALEGALKLKEISYIHAEGYAAGELKHGPIALIDRDMPVVALAPRDSVYLKTVSNIEEIKARQGRLLLFGTSGDEHLSTLTEDVISLPEVHEDLNPLLYTIPAQLLAYEIANRRGCDVDQPRNLAKSVTVE</sequence>
<feature type="domain" description="SIS" evidence="12">
    <location>
        <begin position="462"/>
        <end position="603"/>
    </location>
</feature>
<dbReference type="NCBIfam" id="NF001484">
    <property type="entry name" value="PRK00331.1"/>
    <property type="match status" value="1"/>
</dbReference>
<evidence type="ECO:0000256" key="6">
    <source>
        <dbReference type="ARBA" id="ARBA00022576"/>
    </source>
</evidence>
<evidence type="ECO:0000256" key="7">
    <source>
        <dbReference type="ARBA" id="ARBA00022679"/>
    </source>
</evidence>
<dbReference type="GO" id="GO:0005975">
    <property type="term" value="P:carbohydrate metabolic process"/>
    <property type="evidence" value="ECO:0007669"/>
    <property type="project" value="UniProtKB-UniRule"/>
</dbReference>
<dbReference type="PROSITE" id="PS51278">
    <property type="entry name" value="GATASE_TYPE_2"/>
    <property type="match status" value="1"/>
</dbReference>
<evidence type="ECO:0000259" key="11">
    <source>
        <dbReference type="PROSITE" id="PS51278"/>
    </source>
</evidence>
<dbReference type="InterPro" id="IPR035466">
    <property type="entry name" value="GlmS/AgaS_SIS"/>
</dbReference>
<organism evidence="13 14">
    <name type="scientific">Desulfobulbus propionicus (strain ATCC 33891 / DSM 2032 / VKM B-1956 / 1pr3)</name>
    <dbReference type="NCBI Taxonomy" id="577650"/>
    <lineage>
        <taxon>Bacteria</taxon>
        <taxon>Pseudomonadati</taxon>
        <taxon>Thermodesulfobacteriota</taxon>
        <taxon>Desulfobulbia</taxon>
        <taxon>Desulfobulbales</taxon>
        <taxon>Desulfobulbaceae</taxon>
        <taxon>Desulfobulbus</taxon>
    </lineage>
</organism>
<comment type="catalytic activity">
    <reaction evidence="1 10">
        <text>D-fructose 6-phosphate + L-glutamine = D-glucosamine 6-phosphate + L-glutamate</text>
        <dbReference type="Rhea" id="RHEA:13237"/>
        <dbReference type="ChEBI" id="CHEBI:29985"/>
        <dbReference type="ChEBI" id="CHEBI:58359"/>
        <dbReference type="ChEBI" id="CHEBI:58725"/>
        <dbReference type="ChEBI" id="CHEBI:61527"/>
        <dbReference type="EC" id="2.6.1.16"/>
    </reaction>
</comment>
<dbReference type="FunFam" id="3.40.50.10490:FF:000001">
    <property type="entry name" value="Glutamine--fructose-6-phosphate aminotransferase [isomerizing]"/>
    <property type="match status" value="1"/>
</dbReference>
<dbReference type="InterPro" id="IPR017932">
    <property type="entry name" value="GATase_2_dom"/>
</dbReference>
<dbReference type="Pfam" id="PF13522">
    <property type="entry name" value="GATase_6"/>
    <property type="match status" value="1"/>
</dbReference>
<keyword evidence="8" id="KW-0677">Repeat</keyword>
<dbReference type="InterPro" id="IPR047084">
    <property type="entry name" value="GFAT_N"/>
</dbReference>
<comment type="function">
    <text evidence="10">Catalyzes the first step in hexosamine metabolism, converting fructose-6P into glucosamine-6P using glutamine as a nitrogen source.</text>
</comment>
<feature type="domain" description="SIS" evidence="12">
    <location>
        <begin position="288"/>
        <end position="428"/>
    </location>
</feature>
<feature type="domain" description="Glutamine amidotransferase type-2" evidence="11">
    <location>
        <begin position="2"/>
        <end position="218"/>
    </location>
</feature>
<evidence type="ECO:0000256" key="9">
    <source>
        <dbReference type="ARBA" id="ARBA00022962"/>
    </source>
</evidence>
<evidence type="ECO:0000259" key="12">
    <source>
        <dbReference type="PROSITE" id="PS51464"/>
    </source>
</evidence>
<dbReference type="FunFam" id="3.60.20.10:FF:000006">
    <property type="entry name" value="Glutamine--fructose-6-phosphate aminotransferase [isomerizing]"/>
    <property type="match status" value="1"/>
</dbReference>
<proteinExistence type="inferred from homology"/>
<keyword evidence="9" id="KW-0315">Glutamine amidotransferase</keyword>
<dbReference type="HAMAP" id="MF_00164">
    <property type="entry name" value="GlmS"/>
    <property type="match status" value="1"/>
</dbReference>
<dbReference type="Gene3D" id="3.40.50.10490">
    <property type="entry name" value="Glucose-6-phosphate isomerase like protein, domain 1"/>
    <property type="match status" value="2"/>
</dbReference>
<dbReference type="PROSITE" id="PS51464">
    <property type="entry name" value="SIS"/>
    <property type="match status" value="2"/>
</dbReference>
<evidence type="ECO:0000256" key="4">
    <source>
        <dbReference type="ARBA" id="ARBA00016090"/>
    </source>
</evidence>
<dbReference type="GO" id="GO:0097367">
    <property type="term" value="F:carbohydrate derivative binding"/>
    <property type="evidence" value="ECO:0007669"/>
    <property type="project" value="InterPro"/>
</dbReference>
<dbReference type="Proteomes" id="UP000006365">
    <property type="component" value="Chromosome"/>
</dbReference>
<dbReference type="InterPro" id="IPR001347">
    <property type="entry name" value="SIS_dom"/>
</dbReference>
<evidence type="ECO:0000313" key="14">
    <source>
        <dbReference type="Proteomes" id="UP000006365"/>
    </source>
</evidence>
<feature type="active site" description="For Fru-6P isomerization activity" evidence="10">
    <location>
        <position position="608"/>
    </location>
</feature>
<evidence type="ECO:0000256" key="8">
    <source>
        <dbReference type="ARBA" id="ARBA00022737"/>
    </source>
</evidence>
<accession>A0A7U3YLL6</accession>
<comment type="subunit">
    <text evidence="10">Homodimer.</text>
</comment>
<dbReference type="KEGG" id="dpr:Despr_1319"/>
<reference evidence="13 14" key="1">
    <citation type="journal article" date="2011" name="Stand. Genomic Sci.">
        <title>Complete genome sequence of Desulfobulbus propionicus type strain (1pr3).</title>
        <authorList>
            <person name="Pagani I."/>
            <person name="Lapidus A."/>
            <person name="Nolan M."/>
            <person name="Lucas S."/>
            <person name="Hammon N."/>
            <person name="Deshpande S."/>
            <person name="Cheng J.F."/>
            <person name="Chertkov O."/>
            <person name="Davenport K."/>
            <person name="Tapia R."/>
            <person name="Han C."/>
            <person name="Goodwin L."/>
            <person name="Pitluck S."/>
            <person name="Liolios K."/>
            <person name="Mavromatis K."/>
            <person name="Ivanova N."/>
            <person name="Mikhailova N."/>
            <person name="Pati A."/>
            <person name="Chen A."/>
            <person name="Palaniappan K."/>
            <person name="Land M."/>
            <person name="Hauser L."/>
            <person name="Chang Y.J."/>
            <person name="Jeffries C.D."/>
            <person name="Detter J.C."/>
            <person name="Brambilla E."/>
            <person name="Kannan K.P."/>
            <person name="Djao O.D."/>
            <person name="Rohde M."/>
            <person name="Pukall R."/>
            <person name="Spring S."/>
            <person name="Goker M."/>
            <person name="Sikorski J."/>
            <person name="Woyke T."/>
            <person name="Bristow J."/>
            <person name="Eisen J.A."/>
            <person name="Markowitz V."/>
            <person name="Hugenholtz P."/>
            <person name="Kyrpides N.C."/>
            <person name="Klenk H.P."/>
        </authorList>
    </citation>
    <scope>NUCLEOTIDE SEQUENCE [LARGE SCALE GENOMIC DNA]</scope>
    <source>
        <strain evidence="14">ATCC 33891 / DSM 2032 / 1pr3</strain>
    </source>
</reference>
<keyword evidence="5 10" id="KW-0963">Cytoplasm</keyword>
<evidence type="ECO:0000256" key="10">
    <source>
        <dbReference type="HAMAP-Rule" id="MF_00164"/>
    </source>
</evidence>
<dbReference type="InterPro" id="IPR029055">
    <property type="entry name" value="Ntn_hydrolases_N"/>
</dbReference>
<dbReference type="EC" id="2.6.1.16" evidence="3 10"/>
<dbReference type="Gene3D" id="3.60.20.10">
    <property type="entry name" value="Glutamine Phosphoribosylpyrophosphate, subunit 1, domain 1"/>
    <property type="match status" value="1"/>
</dbReference>
<evidence type="ECO:0000256" key="2">
    <source>
        <dbReference type="ARBA" id="ARBA00004496"/>
    </source>
</evidence>
<dbReference type="InterPro" id="IPR035490">
    <property type="entry name" value="GlmS/FrlB_SIS"/>
</dbReference>
<dbReference type="CDD" id="cd00714">
    <property type="entry name" value="GFAT"/>
    <property type="match status" value="1"/>
</dbReference>
<dbReference type="CDD" id="cd05009">
    <property type="entry name" value="SIS_GlmS_GlmD_2"/>
    <property type="match status" value="1"/>
</dbReference>
<dbReference type="RefSeq" id="WP_015724025.1">
    <property type="nucleotide sequence ID" value="NC_014972.1"/>
</dbReference>
<dbReference type="EMBL" id="CP002364">
    <property type="protein sequence ID" value="ADW17483.1"/>
    <property type="molecule type" value="Genomic_DNA"/>
</dbReference>
<protein>
    <recommendedName>
        <fullName evidence="4 10">Glutamine--fructose-6-phosphate aminotransferase [isomerizing]</fullName>
        <ecNumber evidence="3 10">2.6.1.16</ecNumber>
    </recommendedName>
    <alternativeName>
        <fullName evidence="10">D-fructose-6-phosphate amidotransferase</fullName>
    </alternativeName>
    <alternativeName>
        <fullName evidence="10">GFAT</fullName>
    </alternativeName>
    <alternativeName>
        <fullName evidence="10">Glucosamine-6-phosphate synthase</fullName>
    </alternativeName>
    <alternativeName>
        <fullName evidence="10">Hexosephosphate aminotransferase</fullName>
    </alternativeName>
    <alternativeName>
        <fullName evidence="10">L-glutamine--D-fructose-6-phosphate amidotransferase</fullName>
    </alternativeName>
</protein>
<dbReference type="Pfam" id="PF01380">
    <property type="entry name" value="SIS"/>
    <property type="match status" value="2"/>
</dbReference>
<dbReference type="AlphaFoldDB" id="A0A7U3YLL6"/>